<dbReference type="InterPro" id="IPR005625">
    <property type="entry name" value="PepSY-ass_TM"/>
</dbReference>
<feature type="region of interest" description="Disordered" evidence="1">
    <location>
        <begin position="103"/>
        <end position="147"/>
    </location>
</feature>
<protein>
    <submittedName>
        <fullName evidence="3">PepSY domain-containing protein</fullName>
    </submittedName>
</protein>
<keyword evidence="4" id="KW-1185">Reference proteome</keyword>
<dbReference type="Pfam" id="PF03929">
    <property type="entry name" value="PepSY_TM"/>
    <property type="match status" value="1"/>
</dbReference>
<sequence length="440" mass="48118">MSEGPKPQRRTFRYWLQQLHLWVGLILLLPLVMMGITGAVLVYAHDIEHLLGQGEPEVKTAGAWQSAGKLIEAAKAANAEPGRVPIAVRWPIEVGEPAAVRLSRPGMAGERPQFRGGGQGSQGGQVAAPGAAPQPGPSGSPAQGRVPTQSPFAGSLQILIDPVSLQVLQTQQAMTGWVRFFHDLHGHIFIPGGVGREIVGWLGVAMLVLGCSGLYLWWPRAGQWKAAFMVRRKAKGLRLNRELHGAVGIWSLVIFMLVNFTGVYLAFPQQISAAVNTVWPGRDMRAAMFQARVEPMRGATPMEVDEAIELARSRVPGTRFLNAFLSVRPDQAMRVGLIRPGHEEGAPVITVIIDPYRRTVVDVFDPQAMSTGEKIIAWQRALHYGIGLGGVYKFLVFVSGVIIPVFAVTGFLMWWIKRRNRRAGERAKQAILQRAGQPAE</sequence>
<keyword evidence="2" id="KW-0812">Transmembrane</keyword>
<evidence type="ECO:0000256" key="2">
    <source>
        <dbReference type="SAM" id="Phobius"/>
    </source>
</evidence>
<feature type="transmembrane region" description="Helical" evidence="2">
    <location>
        <begin position="394"/>
        <end position="416"/>
    </location>
</feature>
<feature type="transmembrane region" description="Helical" evidence="2">
    <location>
        <begin position="198"/>
        <end position="218"/>
    </location>
</feature>
<dbReference type="PANTHER" id="PTHR34219">
    <property type="entry name" value="IRON-REGULATED INNER MEMBRANE PROTEIN-RELATED"/>
    <property type="match status" value="1"/>
</dbReference>
<gene>
    <name evidence="3" type="ORF">LJ725_27790</name>
</gene>
<feature type="transmembrane region" description="Helical" evidence="2">
    <location>
        <begin position="21"/>
        <end position="44"/>
    </location>
</feature>
<name>A0ABS8L376_9HYPH</name>
<organism evidence="3 4">
    <name type="scientific">Reyranella aquatilis</name>
    <dbReference type="NCBI Taxonomy" id="2035356"/>
    <lineage>
        <taxon>Bacteria</taxon>
        <taxon>Pseudomonadati</taxon>
        <taxon>Pseudomonadota</taxon>
        <taxon>Alphaproteobacteria</taxon>
        <taxon>Hyphomicrobiales</taxon>
        <taxon>Reyranellaceae</taxon>
        <taxon>Reyranella</taxon>
    </lineage>
</organism>
<dbReference type="RefSeq" id="WP_230554211.1">
    <property type="nucleotide sequence ID" value="NZ_JAJISD010000018.1"/>
</dbReference>
<keyword evidence="2" id="KW-0472">Membrane</keyword>
<evidence type="ECO:0000313" key="4">
    <source>
        <dbReference type="Proteomes" id="UP001198862"/>
    </source>
</evidence>
<keyword evidence="2" id="KW-1133">Transmembrane helix</keyword>
<feature type="transmembrane region" description="Helical" evidence="2">
    <location>
        <begin position="239"/>
        <end position="267"/>
    </location>
</feature>
<evidence type="ECO:0000313" key="3">
    <source>
        <dbReference type="EMBL" id="MCC8432793.1"/>
    </source>
</evidence>
<comment type="caution">
    <text evidence="3">The sequence shown here is derived from an EMBL/GenBank/DDBJ whole genome shotgun (WGS) entry which is preliminary data.</text>
</comment>
<reference evidence="3 4" key="1">
    <citation type="submission" date="2021-11" db="EMBL/GenBank/DDBJ databases">
        <authorList>
            <person name="Lee D.-H."/>
            <person name="Kim S.-B."/>
        </authorList>
    </citation>
    <scope>NUCLEOTIDE SEQUENCE [LARGE SCALE GENOMIC DNA]</scope>
    <source>
        <strain evidence="3 4">KCTC 52223</strain>
    </source>
</reference>
<accession>A0ABS8L376</accession>
<proteinExistence type="predicted"/>
<evidence type="ECO:0000256" key="1">
    <source>
        <dbReference type="SAM" id="MobiDB-lite"/>
    </source>
</evidence>
<dbReference type="Proteomes" id="UP001198862">
    <property type="component" value="Unassembled WGS sequence"/>
</dbReference>
<dbReference type="EMBL" id="JAJISD010000018">
    <property type="protein sequence ID" value="MCC8432793.1"/>
    <property type="molecule type" value="Genomic_DNA"/>
</dbReference>